<dbReference type="PANTHER" id="PTHR44329">
    <property type="entry name" value="SERINE/THREONINE-PROTEIN KINASE TNNI3K-RELATED"/>
    <property type="match status" value="1"/>
</dbReference>
<feature type="compositionally biased region" description="Basic and acidic residues" evidence="4">
    <location>
        <begin position="395"/>
        <end position="404"/>
    </location>
</feature>
<dbReference type="GO" id="GO:0004674">
    <property type="term" value="F:protein serine/threonine kinase activity"/>
    <property type="evidence" value="ECO:0007669"/>
    <property type="project" value="TreeGrafter"/>
</dbReference>
<keyword evidence="2 3" id="KW-0067">ATP-binding</keyword>
<dbReference type="InterPro" id="IPR051681">
    <property type="entry name" value="Ser/Thr_Kinases-Pseudokinases"/>
</dbReference>
<evidence type="ECO:0000256" key="4">
    <source>
        <dbReference type="SAM" id="MobiDB-lite"/>
    </source>
</evidence>
<dbReference type="Gene3D" id="1.10.510.10">
    <property type="entry name" value="Transferase(Phosphotransferase) domain 1"/>
    <property type="match status" value="2"/>
</dbReference>
<feature type="domain" description="Protein kinase" evidence="5">
    <location>
        <begin position="613"/>
        <end position="862"/>
    </location>
</feature>
<dbReference type="AlphaFoldDB" id="A0A7S4I2E2"/>
<feature type="compositionally biased region" description="Polar residues" evidence="4">
    <location>
        <begin position="375"/>
        <end position="387"/>
    </location>
</feature>
<evidence type="ECO:0000256" key="1">
    <source>
        <dbReference type="ARBA" id="ARBA00022741"/>
    </source>
</evidence>
<reference evidence="6" key="1">
    <citation type="submission" date="2021-01" db="EMBL/GenBank/DDBJ databases">
        <authorList>
            <person name="Corre E."/>
            <person name="Pelletier E."/>
            <person name="Niang G."/>
            <person name="Scheremetjew M."/>
            <person name="Finn R."/>
            <person name="Kale V."/>
            <person name="Holt S."/>
            <person name="Cochrane G."/>
            <person name="Meng A."/>
            <person name="Brown T."/>
            <person name="Cohen L."/>
        </authorList>
    </citation>
    <scope>NUCLEOTIDE SEQUENCE</scope>
    <source>
        <strain evidence="6">DIVA3 518/3/11/1/6</strain>
    </source>
</reference>
<keyword evidence="1 3" id="KW-0547">Nucleotide-binding</keyword>
<evidence type="ECO:0000256" key="3">
    <source>
        <dbReference type="PROSITE-ProRule" id="PRU10141"/>
    </source>
</evidence>
<evidence type="ECO:0000259" key="5">
    <source>
        <dbReference type="PROSITE" id="PS50011"/>
    </source>
</evidence>
<dbReference type="Pfam" id="PF07714">
    <property type="entry name" value="PK_Tyr_Ser-Thr"/>
    <property type="match status" value="2"/>
</dbReference>
<dbReference type="InterPro" id="IPR011009">
    <property type="entry name" value="Kinase-like_dom_sf"/>
</dbReference>
<dbReference type="InterPro" id="IPR017441">
    <property type="entry name" value="Protein_kinase_ATP_BS"/>
</dbReference>
<protein>
    <recommendedName>
        <fullName evidence="5">Protein kinase domain-containing protein</fullName>
    </recommendedName>
</protein>
<sequence length="891" mass="101720">MGNESSRLGVLSPRGSLRLDLPENNAQSDGMISPRSNSTSLTHTASSAMRRITSPRRSRTTVPDRYVDGVEGLIEIDVEELDVMENIGWGATGVIKRAKWKGQTVAAKFLFPQLRVSQFKAELVHWRAIKHPNIVEILGACTRAGNLVVVMEFMPCGDLSSYLQSVNINNPQAWPLLYRVAVDIARSMLHIHTTNNRIHRDLKSQNILLNSLSPDESASVAKLCDFGDCRITGSMMTPKVGSLSYMAPEILNCEPYSNKADVYSFGMLLWEIIARKEPYLEEEFMHEIAEKVLAGHRPELPNYCPPSVGSLIKDCWNSNPDKRPTFRDILRRLGEIASLWEQLEVEKIIEKENQSDTTDTEALKYDSGYDDTRSDASSCSPFLSRNTSDAEDEMELKNREEQGIKRIPGALTKKASSKLSNSLQRSTSTRFRLERQPTITGEEDDDSYDESEDSDLETEKEYIAIEDLLKVAEQEPLVRPESETIKRLRELSKGKQDLHSLLTRDASSIEPNLLIEILKSTLKREGQKIKSVKKHNEYLIVQYRLEKQRRIRLEQEVKNTKKKIDSCALGESKATDMHEFVSGALKEEKLQHLKEEQKSRVSKWCEICFKEIEPENSPYRYSSFAIWYKATWNFISTRLCVAIGGVPKDTVNNFRRVSSEVQRLSNHPHMCNLLGIVSEAPNFGILYHVPSRADELTTIVGQRELSMAQKLQILIQICSAISYCHEYGYQLRWITNHTVMVHEESLHAQVLHLCFLHSSTQRLDGTWEKHRWHAPEVWMRSHTCMGSDIFSFGLLMWYLVTEKEPYDGSFNQEAANKVAGGWRLPIPGFVPEEIADLIAACWKMKPQERITADELCDELEQLTKVDFSSYSVQKFQLGERERRSNLFESQG</sequence>
<feature type="compositionally biased region" description="Polar residues" evidence="4">
    <location>
        <begin position="24"/>
        <end position="47"/>
    </location>
</feature>
<dbReference type="GO" id="GO:0005524">
    <property type="term" value="F:ATP binding"/>
    <property type="evidence" value="ECO:0007669"/>
    <property type="project" value="UniProtKB-UniRule"/>
</dbReference>
<feature type="region of interest" description="Disordered" evidence="4">
    <location>
        <begin position="352"/>
        <end position="454"/>
    </location>
</feature>
<feature type="domain" description="Protein kinase" evidence="5">
    <location>
        <begin position="81"/>
        <end position="339"/>
    </location>
</feature>
<organism evidence="6">
    <name type="scientific">Vannella robusta</name>
    <dbReference type="NCBI Taxonomy" id="1487602"/>
    <lineage>
        <taxon>Eukaryota</taxon>
        <taxon>Amoebozoa</taxon>
        <taxon>Discosea</taxon>
        <taxon>Flabellinia</taxon>
        <taxon>Vannellidae</taxon>
        <taxon>Vannella</taxon>
    </lineage>
</organism>
<accession>A0A7S4I2E2</accession>
<dbReference type="EMBL" id="HBKP01010461">
    <property type="protein sequence ID" value="CAE2216481.1"/>
    <property type="molecule type" value="Transcribed_RNA"/>
</dbReference>
<dbReference type="InterPro" id="IPR001245">
    <property type="entry name" value="Ser-Thr/Tyr_kinase_cat_dom"/>
</dbReference>
<dbReference type="SMART" id="SM00220">
    <property type="entry name" value="S_TKc"/>
    <property type="match status" value="1"/>
</dbReference>
<name>A0A7S4I2E2_9EUKA</name>
<dbReference type="InterPro" id="IPR000719">
    <property type="entry name" value="Prot_kinase_dom"/>
</dbReference>
<dbReference type="PROSITE" id="PS50011">
    <property type="entry name" value="PROTEIN_KINASE_DOM"/>
    <property type="match status" value="2"/>
</dbReference>
<feature type="compositionally biased region" description="Polar residues" evidence="4">
    <location>
        <begin position="417"/>
        <end position="430"/>
    </location>
</feature>
<evidence type="ECO:0000313" key="6">
    <source>
        <dbReference type="EMBL" id="CAE2216481.1"/>
    </source>
</evidence>
<dbReference type="PRINTS" id="PR00109">
    <property type="entry name" value="TYRKINASE"/>
</dbReference>
<feature type="region of interest" description="Disordered" evidence="4">
    <location>
        <begin position="1"/>
        <end position="60"/>
    </location>
</feature>
<dbReference type="PROSITE" id="PS00107">
    <property type="entry name" value="PROTEIN_KINASE_ATP"/>
    <property type="match status" value="1"/>
</dbReference>
<feature type="binding site" evidence="3">
    <location>
        <position position="108"/>
    </location>
    <ligand>
        <name>ATP</name>
        <dbReference type="ChEBI" id="CHEBI:30616"/>
    </ligand>
</feature>
<gene>
    <name evidence="6" type="ORF">VSP0166_LOCUS7380</name>
</gene>
<feature type="compositionally biased region" description="Acidic residues" evidence="4">
    <location>
        <begin position="441"/>
        <end position="454"/>
    </location>
</feature>
<dbReference type="SUPFAM" id="SSF56112">
    <property type="entry name" value="Protein kinase-like (PK-like)"/>
    <property type="match status" value="2"/>
</dbReference>
<dbReference type="Gene3D" id="3.30.200.20">
    <property type="entry name" value="Phosphorylase Kinase, domain 1"/>
    <property type="match status" value="1"/>
</dbReference>
<dbReference type="CDD" id="cd13999">
    <property type="entry name" value="STKc_MAP3K-like"/>
    <property type="match status" value="1"/>
</dbReference>
<proteinExistence type="predicted"/>
<evidence type="ECO:0000256" key="2">
    <source>
        <dbReference type="ARBA" id="ARBA00022840"/>
    </source>
</evidence>